<reference evidence="1 2" key="1">
    <citation type="submission" date="2016-10" db="EMBL/GenBank/DDBJ databases">
        <authorList>
            <person name="Varghese N."/>
            <person name="Submissions S."/>
        </authorList>
    </citation>
    <scope>NUCLEOTIDE SEQUENCE [LARGE SCALE GENOMIC DNA]</scope>
    <source>
        <strain evidence="1 2">DSM 17997</strain>
    </source>
</reference>
<proteinExistence type="predicted"/>
<gene>
    <name evidence="1" type="ORF">SAMN05444412_12122</name>
</gene>
<evidence type="ECO:0000313" key="2">
    <source>
        <dbReference type="Proteomes" id="UP000199663"/>
    </source>
</evidence>
<comment type="caution">
    <text evidence="1">The sequence shown here is derived from an EMBL/GenBank/DDBJ whole genome shotgun (WGS) entry which is preliminary data.</text>
</comment>
<evidence type="ECO:0008006" key="3">
    <source>
        <dbReference type="Google" id="ProtNLM"/>
    </source>
</evidence>
<name>A0A1H3TTF6_9BACT</name>
<evidence type="ECO:0000313" key="1">
    <source>
        <dbReference type="EMBL" id="SDZ53317.1"/>
    </source>
</evidence>
<protein>
    <recommendedName>
        <fullName evidence="3">Lipoprotein</fullName>
    </recommendedName>
</protein>
<dbReference type="RefSeq" id="WP_019600259.1">
    <property type="nucleotide sequence ID" value="NZ_FNQC01000021.1"/>
</dbReference>
<keyword evidence="2" id="KW-1185">Reference proteome</keyword>
<sequence>MQTKIHLSVFFLILFQLVSCGTKNQEPSEILKEANVFHQKSLDLREEIMGIEKQLQNEGLDYTNLKEELKIWDKDIIEVVGYEHSDANGYHRKYHIHNPPKPLSEEEQLAYQKMMYEEILAIHEKFARLMAPEVMS</sequence>
<dbReference type="Proteomes" id="UP000199663">
    <property type="component" value="Unassembled WGS sequence"/>
</dbReference>
<dbReference type="EMBL" id="FNQC01000021">
    <property type="protein sequence ID" value="SDZ53317.1"/>
    <property type="molecule type" value="Genomic_DNA"/>
</dbReference>
<organism evidence="1 2">
    <name type="scientific">Rhodonellum ikkaensis</name>
    <dbReference type="NCBI Taxonomy" id="336829"/>
    <lineage>
        <taxon>Bacteria</taxon>
        <taxon>Pseudomonadati</taxon>
        <taxon>Bacteroidota</taxon>
        <taxon>Cytophagia</taxon>
        <taxon>Cytophagales</taxon>
        <taxon>Cytophagaceae</taxon>
        <taxon>Rhodonellum</taxon>
    </lineage>
</organism>
<accession>A0A1H3TTF6</accession>